<evidence type="ECO:0000313" key="2">
    <source>
        <dbReference type="Proteomes" id="UP000314294"/>
    </source>
</evidence>
<sequence length="128" mass="14689">MMREGLTHWVHVVHVVHEVPPPQVDAHLHTVHHIVYLSCSTVSAPVHRRRVLTDLSLHSFLKTTLLGLMTLGALAPYKPLQHKSHRVRATLSFRDRRRDLGPARFILLQAEQRKPPPRMARQAPPHPM</sequence>
<accession>A0A4Z2EKT8</accession>
<dbReference type="EMBL" id="SRLO01005939">
    <property type="protein sequence ID" value="TNN29200.1"/>
    <property type="molecule type" value="Genomic_DNA"/>
</dbReference>
<protein>
    <submittedName>
        <fullName evidence="1">Uncharacterized protein</fullName>
    </submittedName>
</protein>
<evidence type="ECO:0000313" key="1">
    <source>
        <dbReference type="EMBL" id="TNN29200.1"/>
    </source>
</evidence>
<dbReference type="Proteomes" id="UP000314294">
    <property type="component" value="Unassembled WGS sequence"/>
</dbReference>
<dbReference type="AlphaFoldDB" id="A0A4Z2EKT8"/>
<gene>
    <name evidence="1" type="ORF">EYF80_060653</name>
</gene>
<organism evidence="1 2">
    <name type="scientific">Liparis tanakae</name>
    <name type="common">Tanaka's snailfish</name>
    <dbReference type="NCBI Taxonomy" id="230148"/>
    <lineage>
        <taxon>Eukaryota</taxon>
        <taxon>Metazoa</taxon>
        <taxon>Chordata</taxon>
        <taxon>Craniata</taxon>
        <taxon>Vertebrata</taxon>
        <taxon>Euteleostomi</taxon>
        <taxon>Actinopterygii</taxon>
        <taxon>Neopterygii</taxon>
        <taxon>Teleostei</taxon>
        <taxon>Neoteleostei</taxon>
        <taxon>Acanthomorphata</taxon>
        <taxon>Eupercaria</taxon>
        <taxon>Perciformes</taxon>
        <taxon>Cottioidei</taxon>
        <taxon>Cottales</taxon>
        <taxon>Liparidae</taxon>
        <taxon>Liparis</taxon>
    </lineage>
</organism>
<name>A0A4Z2EKT8_9TELE</name>
<keyword evidence="2" id="KW-1185">Reference proteome</keyword>
<reference evidence="1 2" key="1">
    <citation type="submission" date="2019-03" db="EMBL/GenBank/DDBJ databases">
        <title>First draft genome of Liparis tanakae, snailfish: a comprehensive survey of snailfish specific genes.</title>
        <authorList>
            <person name="Kim W."/>
            <person name="Song I."/>
            <person name="Jeong J.-H."/>
            <person name="Kim D."/>
            <person name="Kim S."/>
            <person name="Ryu S."/>
            <person name="Song J.Y."/>
            <person name="Lee S.K."/>
        </authorList>
    </citation>
    <scope>NUCLEOTIDE SEQUENCE [LARGE SCALE GENOMIC DNA]</scope>
    <source>
        <tissue evidence="1">Muscle</tissue>
    </source>
</reference>
<proteinExistence type="predicted"/>
<comment type="caution">
    <text evidence="1">The sequence shown here is derived from an EMBL/GenBank/DDBJ whole genome shotgun (WGS) entry which is preliminary data.</text>
</comment>